<dbReference type="SUPFAM" id="SSF54909">
    <property type="entry name" value="Dimeric alpha+beta barrel"/>
    <property type="match status" value="1"/>
</dbReference>
<gene>
    <name evidence="2" type="ORF">EGT74_24200</name>
</gene>
<dbReference type="Pfam" id="PF05336">
    <property type="entry name" value="rhaM"/>
    <property type="match status" value="1"/>
</dbReference>
<evidence type="ECO:0000256" key="1">
    <source>
        <dbReference type="SAM" id="SignalP"/>
    </source>
</evidence>
<feature type="chain" id="PRO_5018240736" evidence="1">
    <location>
        <begin position="22"/>
        <end position="138"/>
    </location>
</feature>
<organism evidence="2 3">
    <name type="scientific">Chitinophaga lutea</name>
    <dbReference type="NCBI Taxonomy" id="2488634"/>
    <lineage>
        <taxon>Bacteria</taxon>
        <taxon>Pseudomonadati</taxon>
        <taxon>Bacteroidota</taxon>
        <taxon>Chitinophagia</taxon>
        <taxon>Chitinophagales</taxon>
        <taxon>Chitinophagaceae</taxon>
        <taxon>Chitinophaga</taxon>
    </lineage>
</organism>
<accession>A0A3N4PP43</accession>
<name>A0A3N4PP43_9BACT</name>
<dbReference type="PANTHER" id="PTHR43239">
    <property type="entry name" value="UPF0734 PROTEIN DDB_G0273871/DDB_G0273177"/>
    <property type="match status" value="1"/>
</dbReference>
<dbReference type="AlphaFoldDB" id="A0A3N4PP43"/>
<evidence type="ECO:0000313" key="3">
    <source>
        <dbReference type="Proteomes" id="UP000278351"/>
    </source>
</evidence>
<dbReference type="InterPro" id="IPR011008">
    <property type="entry name" value="Dimeric_a/b-barrel"/>
</dbReference>
<comment type="caution">
    <text evidence="2">The sequence shown here is derived from an EMBL/GenBank/DDBJ whole genome shotgun (WGS) entry which is preliminary data.</text>
</comment>
<dbReference type="EMBL" id="RPDH01000003">
    <property type="protein sequence ID" value="RPE05490.1"/>
    <property type="molecule type" value="Genomic_DNA"/>
</dbReference>
<dbReference type="InterPro" id="IPR052996">
    <property type="entry name" value="Carb_Metab_Mutarotase"/>
</dbReference>
<dbReference type="PROSITE" id="PS51257">
    <property type="entry name" value="PROKAR_LIPOPROTEIN"/>
    <property type="match status" value="1"/>
</dbReference>
<dbReference type="GO" id="GO:0016857">
    <property type="term" value="F:racemase and epimerase activity, acting on carbohydrates and derivatives"/>
    <property type="evidence" value="ECO:0007669"/>
    <property type="project" value="InterPro"/>
</dbReference>
<reference evidence="2 3" key="1">
    <citation type="submission" date="2018-11" db="EMBL/GenBank/DDBJ databases">
        <title>Chitinophaga lutea sp.nov., isolate from arsenic contaminated soil.</title>
        <authorList>
            <person name="Zong Y."/>
        </authorList>
    </citation>
    <scope>NUCLEOTIDE SEQUENCE [LARGE SCALE GENOMIC DNA]</scope>
    <source>
        <strain evidence="2 3">ZY74</strain>
    </source>
</reference>
<evidence type="ECO:0000313" key="2">
    <source>
        <dbReference type="EMBL" id="RPE05490.1"/>
    </source>
</evidence>
<keyword evidence="3" id="KW-1185">Reference proteome</keyword>
<protein>
    <submittedName>
        <fullName evidence="2">L-rhamnose mutarotase</fullName>
    </submittedName>
</protein>
<feature type="signal peptide" evidence="1">
    <location>
        <begin position="1"/>
        <end position="21"/>
    </location>
</feature>
<sequence>MRKPVFFMTALLAAAVFFSCGQSEKLIDKVFVMNIKPGDDQLKAYLDYHRNVWPEVEKGFTLAGYEKIRLFRSHHTVVMVIAVPEGADLAAMGKKAESYDKRCAEWNRLMAGYQEGVAGTAPGETWTEAAPFYEFSRP</sequence>
<dbReference type="Gene3D" id="3.30.70.100">
    <property type="match status" value="1"/>
</dbReference>
<dbReference type="PANTHER" id="PTHR43239:SF1">
    <property type="entry name" value="UPF0734 PROTEIN DDB_G0273871_DDB_G0273177"/>
    <property type="match status" value="1"/>
</dbReference>
<dbReference type="Proteomes" id="UP000278351">
    <property type="component" value="Unassembled WGS sequence"/>
</dbReference>
<keyword evidence="1" id="KW-0732">Signal</keyword>
<dbReference type="InterPro" id="IPR008000">
    <property type="entry name" value="Rham/fucose_mutarotase"/>
</dbReference>
<proteinExistence type="predicted"/>